<gene>
    <name evidence="1" type="ORF">POL25_04840</name>
</gene>
<accession>A0ABT5DRF2</accession>
<protein>
    <submittedName>
        <fullName evidence="1">Uncharacterized protein</fullName>
    </submittedName>
</protein>
<reference evidence="1 2" key="1">
    <citation type="submission" date="2022-11" db="EMBL/GenBank/DDBJ databases">
        <title>Minimal conservation of predation-associated metabolite biosynthetic gene clusters underscores biosynthetic potential of Myxococcota including descriptions for ten novel species: Archangium lansinium sp. nov., Myxococcus landrumus sp. nov., Nannocystis bai.</title>
        <authorList>
            <person name="Ahearne A."/>
            <person name="Stevens C."/>
            <person name="Dowd S."/>
        </authorList>
    </citation>
    <scope>NUCLEOTIDE SEQUENCE [LARGE SCALE GENOMIC DNA]</scope>
    <source>
        <strain evidence="1 2">BB15-2</strain>
    </source>
</reference>
<dbReference type="RefSeq" id="WP_272084652.1">
    <property type="nucleotide sequence ID" value="NZ_JAQNDL010000001.1"/>
</dbReference>
<organism evidence="1 2">
    <name type="scientific">Nannocystis bainbridge</name>
    <dbReference type="NCBI Taxonomy" id="2995303"/>
    <lineage>
        <taxon>Bacteria</taxon>
        <taxon>Pseudomonadati</taxon>
        <taxon>Myxococcota</taxon>
        <taxon>Polyangia</taxon>
        <taxon>Nannocystales</taxon>
        <taxon>Nannocystaceae</taxon>
        <taxon>Nannocystis</taxon>
    </lineage>
</organism>
<comment type="caution">
    <text evidence="1">The sequence shown here is derived from an EMBL/GenBank/DDBJ whole genome shotgun (WGS) entry which is preliminary data.</text>
</comment>
<name>A0ABT5DRF2_9BACT</name>
<sequence>MDIEKQETVKLLGREIAENLVRMGSVEIAQNLARMGGVGALPTTEGDLPACGMGVPKIGCENLLYAPITVARFYRGGRTNIDQVVEGQIPLAPGSSVVLSQAAYPPWPTACYVLRYRLANNANNHDDIRIEWFVDTEPLDAIQYGSEIYNNDNTVIGEGKLPIPLAMGEHCCIGGNNRLRVRISHLGNANQIENIRLHVEHANAVKCCSSCAAGRSCQRGCKGGSEK</sequence>
<dbReference type="Proteomes" id="UP001221686">
    <property type="component" value="Unassembled WGS sequence"/>
</dbReference>
<keyword evidence="2" id="KW-1185">Reference proteome</keyword>
<proteinExistence type="predicted"/>
<dbReference type="EMBL" id="JAQNDL010000001">
    <property type="protein sequence ID" value="MDC0716205.1"/>
    <property type="molecule type" value="Genomic_DNA"/>
</dbReference>
<evidence type="ECO:0000313" key="1">
    <source>
        <dbReference type="EMBL" id="MDC0716205.1"/>
    </source>
</evidence>
<evidence type="ECO:0000313" key="2">
    <source>
        <dbReference type="Proteomes" id="UP001221686"/>
    </source>
</evidence>